<evidence type="ECO:0000259" key="1">
    <source>
        <dbReference type="Pfam" id="PF09917"/>
    </source>
</evidence>
<feature type="domain" description="DUF2147" evidence="1">
    <location>
        <begin position="37"/>
        <end position="133"/>
    </location>
</feature>
<accession>A0A5A7NA19</accession>
<dbReference type="PANTHER" id="PTHR36919">
    <property type="entry name" value="BLR1215 PROTEIN"/>
    <property type="match status" value="1"/>
</dbReference>
<dbReference type="PANTHER" id="PTHR36919:SF2">
    <property type="entry name" value="BLL6627 PROTEIN"/>
    <property type="match status" value="1"/>
</dbReference>
<organism evidence="2 3">
    <name type="scientific">Iodidimonas nitroreducens</name>
    <dbReference type="NCBI Taxonomy" id="1236968"/>
    <lineage>
        <taxon>Bacteria</taxon>
        <taxon>Pseudomonadati</taxon>
        <taxon>Pseudomonadota</taxon>
        <taxon>Alphaproteobacteria</taxon>
        <taxon>Iodidimonadales</taxon>
        <taxon>Iodidimonadaceae</taxon>
        <taxon>Iodidimonas</taxon>
    </lineage>
</organism>
<sequence>MVRSSTKALAFISGVIIALFFAISQGLADPQASSVLGVWKTDGDRSAVVVQPCDDTISDQKICGNIIWTESGKRLGALILSDFLLDDDGLQDGWIHDPRSGKSYRAQLHLKDENSLEVKGCWLVFCQSQVWTRASSLSFDPADMWKKSGG</sequence>
<dbReference type="RefSeq" id="WP_052370976.1">
    <property type="nucleotide sequence ID" value="NZ_BKCN01000017.1"/>
</dbReference>
<keyword evidence="3" id="KW-1185">Reference proteome</keyword>
<dbReference type="EMBL" id="BKCN01000017">
    <property type="protein sequence ID" value="GER05082.1"/>
    <property type="molecule type" value="Genomic_DNA"/>
</dbReference>
<dbReference type="Proteomes" id="UP000324996">
    <property type="component" value="Unassembled WGS sequence"/>
</dbReference>
<proteinExistence type="predicted"/>
<dbReference type="Gene3D" id="2.40.128.520">
    <property type="match status" value="1"/>
</dbReference>
<dbReference type="AlphaFoldDB" id="A0A5A7NA19"/>
<evidence type="ECO:0000313" key="2">
    <source>
        <dbReference type="EMBL" id="GER05082.1"/>
    </source>
</evidence>
<dbReference type="InterPro" id="IPR019223">
    <property type="entry name" value="DUF2147"/>
</dbReference>
<evidence type="ECO:0000313" key="3">
    <source>
        <dbReference type="Proteomes" id="UP000324996"/>
    </source>
</evidence>
<protein>
    <recommendedName>
        <fullName evidence="1">DUF2147 domain-containing protein</fullName>
    </recommendedName>
</protein>
<dbReference type="Pfam" id="PF09917">
    <property type="entry name" value="DUF2147"/>
    <property type="match status" value="1"/>
</dbReference>
<name>A0A5A7NA19_9PROT</name>
<reference evidence="2 3" key="1">
    <citation type="submission" date="2019-09" db="EMBL/GenBank/DDBJ databases">
        <title>NBRP : Genome information of microbial organism related human and environment.</title>
        <authorList>
            <person name="Hattori M."/>
            <person name="Oshima K."/>
            <person name="Inaba H."/>
            <person name="Suda W."/>
            <person name="Sakamoto M."/>
            <person name="Iino T."/>
            <person name="Kitahara M."/>
            <person name="Oshida Y."/>
            <person name="Iida T."/>
            <person name="Kudo T."/>
            <person name="Itoh T."/>
            <person name="Ohkuma M."/>
        </authorList>
    </citation>
    <scope>NUCLEOTIDE SEQUENCE [LARGE SCALE GENOMIC DNA]</scope>
    <source>
        <strain evidence="2 3">Q-1</strain>
    </source>
</reference>
<comment type="caution">
    <text evidence="2">The sequence shown here is derived from an EMBL/GenBank/DDBJ whole genome shotgun (WGS) entry which is preliminary data.</text>
</comment>
<gene>
    <name evidence="2" type="ORF">JCM17846_27640</name>
</gene>